<dbReference type="Pfam" id="PF07842">
    <property type="entry name" value="GCFC"/>
    <property type="match status" value="1"/>
</dbReference>
<reference evidence="5 6" key="1">
    <citation type="journal article" date="2016" name="Nat. Commun.">
        <title>Extremotolerant tardigrade genome and improved radiotolerance of human cultured cells by tardigrade-unique protein.</title>
        <authorList>
            <person name="Hashimoto T."/>
            <person name="Horikawa D.D."/>
            <person name="Saito Y."/>
            <person name="Kuwahara H."/>
            <person name="Kozuka-Hata H."/>
            <person name="Shin-I T."/>
            <person name="Minakuchi Y."/>
            <person name="Ohishi K."/>
            <person name="Motoyama A."/>
            <person name="Aizu T."/>
            <person name="Enomoto A."/>
            <person name="Kondo K."/>
            <person name="Tanaka S."/>
            <person name="Hara Y."/>
            <person name="Koshikawa S."/>
            <person name="Sagara H."/>
            <person name="Miura T."/>
            <person name="Yokobori S."/>
            <person name="Miyagawa K."/>
            <person name="Suzuki Y."/>
            <person name="Kubo T."/>
            <person name="Oyama M."/>
            <person name="Kohara Y."/>
            <person name="Fujiyama A."/>
            <person name="Arakawa K."/>
            <person name="Katayama T."/>
            <person name="Toyoda A."/>
            <person name="Kunieda T."/>
        </authorList>
    </citation>
    <scope>NUCLEOTIDE SEQUENCE [LARGE SCALE GENOMIC DNA]</scope>
    <source>
        <strain evidence="5 6">YOKOZUNA-1</strain>
    </source>
</reference>
<dbReference type="OrthoDB" id="429427at2759"/>
<dbReference type="AlphaFoldDB" id="A0A1D1VY13"/>
<name>A0A1D1VY13_RAMVA</name>
<dbReference type="GO" id="GO:0005634">
    <property type="term" value="C:nucleus"/>
    <property type="evidence" value="ECO:0007669"/>
    <property type="project" value="UniProtKB-SubCell"/>
</dbReference>
<accession>A0A1D1VY13</accession>
<evidence type="ECO:0000256" key="2">
    <source>
        <dbReference type="ARBA" id="ARBA00010801"/>
    </source>
</evidence>
<comment type="similarity">
    <text evidence="2">Belongs to the GCF family.</text>
</comment>
<dbReference type="STRING" id="947166.A0A1D1VY13"/>
<dbReference type="InterPro" id="IPR012890">
    <property type="entry name" value="GCFC2-like"/>
</dbReference>
<comment type="subcellular location">
    <subcellularLocation>
        <location evidence="1">Nucleus</location>
    </subcellularLocation>
</comment>
<dbReference type="PANTHER" id="PTHR12214">
    <property type="entry name" value="GC-RICH SEQUENCE DNA-BINDING FACTOR"/>
    <property type="match status" value="1"/>
</dbReference>
<gene>
    <name evidence="5" type="primary">RvY_16016-1</name>
    <name evidence="5" type="synonym">RvY_16016.1</name>
    <name evidence="5" type="ORF">RvY_16016</name>
</gene>
<dbReference type="GO" id="GO:0003677">
    <property type="term" value="F:DNA binding"/>
    <property type="evidence" value="ECO:0007669"/>
    <property type="project" value="InterPro"/>
</dbReference>
<dbReference type="Proteomes" id="UP000186922">
    <property type="component" value="Unassembled WGS sequence"/>
</dbReference>
<evidence type="ECO:0000256" key="1">
    <source>
        <dbReference type="ARBA" id="ARBA00004123"/>
    </source>
</evidence>
<evidence type="ECO:0000259" key="4">
    <source>
        <dbReference type="Pfam" id="PF07842"/>
    </source>
</evidence>
<dbReference type="InterPro" id="IPR022783">
    <property type="entry name" value="GCFC_dom"/>
</dbReference>
<dbReference type="GO" id="GO:0000398">
    <property type="term" value="P:mRNA splicing, via spliceosome"/>
    <property type="evidence" value="ECO:0007669"/>
    <property type="project" value="InterPro"/>
</dbReference>
<evidence type="ECO:0000313" key="5">
    <source>
        <dbReference type="EMBL" id="GAV05971.1"/>
    </source>
</evidence>
<evidence type="ECO:0000256" key="3">
    <source>
        <dbReference type="ARBA" id="ARBA00023242"/>
    </source>
</evidence>
<dbReference type="EMBL" id="BDGG01000012">
    <property type="protein sequence ID" value="GAV05971.1"/>
    <property type="molecule type" value="Genomic_DNA"/>
</dbReference>
<organism evidence="5 6">
    <name type="scientific">Ramazzottius varieornatus</name>
    <name type="common">Water bear</name>
    <name type="synonym">Tardigrade</name>
    <dbReference type="NCBI Taxonomy" id="947166"/>
    <lineage>
        <taxon>Eukaryota</taxon>
        <taxon>Metazoa</taxon>
        <taxon>Ecdysozoa</taxon>
        <taxon>Tardigrada</taxon>
        <taxon>Eutardigrada</taxon>
        <taxon>Parachela</taxon>
        <taxon>Hypsibioidea</taxon>
        <taxon>Ramazzottiidae</taxon>
        <taxon>Ramazzottius</taxon>
    </lineage>
</organism>
<proteinExistence type="inferred from homology"/>
<feature type="domain" description="GCF C-terminal" evidence="4">
    <location>
        <begin position="1"/>
        <end position="159"/>
    </location>
</feature>
<comment type="caution">
    <text evidence="5">The sequence shown here is derived from an EMBL/GenBank/DDBJ whole genome shotgun (WGS) entry which is preliminary data.</text>
</comment>
<sequence>MSWFKCMMPLLFGGKMNPEVKSSDPDVRVIPIIVEDVVFSKLTALLDVWDPLSSFQTRQLVGFLQQTFKTFPVIDKKRKPVEELFRAIVQRLRLAIEDDVYLPLYSQRLLESDAEAARFAAEQYRSAFKLFCNAMLFHGILSNSILVELAIERLLNRYLLTPIRNSHNTSESVQRCLAIAQKIPEDRLQAEFADSLAVPKYLQQFCHAAANLGKKNPNREEVSSLARALMQLRDFDRAEEMEKQLPRFKS</sequence>
<dbReference type="PANTHER" id="PTHR12214:SF0">
    <property type="entry name" value="LD29489P"/>
    <property type="match status" value="1"/>
</dbReference>
<keyword evidence="6" id="KW-1185">Reference proteome</keyword>
<evidence type="ECO:0000313" key="6">
    <source>
        <dbReference type="Proteomes" id="UP000186922"/>
    </source>
</evidence>
<keyword evidence="3" id="KW-0539">Nucleus</keyword>
<protein>
    <recommendedName>
        <fullName evidence="4">GCF C-terminal domain-containing protein</fullName>
    </recommendedName>
</protein>